<protein>
    <recommendedName>
        <fullName evidence="1">DUF985 domain-containing protein</fullName>
    </recommendedName>
</protein>
<dbReference type="eggNOG" id="COG3542">
    <property type="taxonomic scope" value="Bacteria"/>
</dbReference>
<dbReference type="EMBL" id="CP001032">
    <property type="protein sequence ID" value="ACB73953.1"/>
    <property type="molecule type" value="Genomic_DNA"/>
</dbReference>
<dbReference type="HOGENOM" id="CLU_088365_0_3_0"/>
<dbReference type="InterPro" id="IPR011051">
    <property type="entry name" value="RmlC_Cupin_sf"/>
</dbReference>
<dbReference type="Pfam" id="PF06172">
    <property type="entry name" value="Cupin_5"/>
    <property type="match status" value="1"/>
</dbReference>
<gene>
    <name evidence="2" type="ordered locus">Oter_0664</name>
</gene>
<dbReference type="InterPro" id="IPR039935">
    <property type="entry name" value="YML079W-like"/>
</dbReference>
<dbReference type="PANTHER" id="PTHR33387:SF3">
    <property type="entry name" value="DUF985 DOMAIN-CONTAINING PROTEIN"/>
    <property type="match status" value="1"/>
</dbReference>
<dbReference type="SUPFAM" id="SSF51182">
    <property type="entry name" value="RmlC-like cupins"/>
    <property type="match status" value="1"/>
</dbReference>
<name>B1ZTK8_OPITP</name>
<dbReference type="CDD" id="cd06121">
    <property type="entry name" value="cupin_YML079wp"/>
    <property type="match status" value="1"/>
</dbReference>
<accession>B1ZTK8</accession>
<dbReference type="Gene3D" id="2.60.120.10">
    <property type="entry name" value="Jelly Rolls"/>
    <property type="match status" value="1"/>
</dbReference>
<organism evidence="2 3">
    <name type="scientific">Opitutus terrae (strain DSM 11246 / JCM 15787 / PB90-1)</name>
    <dbReference type="NCBI Taxonomy" id="452637"/>
    <lineage>
        <taxon>Bacteria</taxon>
        <taxon>Pseudomonadati</taxon>
        <taxon>Verrucomicrobiota</taxon>
        <taxon>Opitutia</taxon>
        <taxon>Opitutales</taxon>
        <taxon>Opitutaceae</taxon>
        <taxon>Opitutus</taxon>
    </lineage>
</organism>
<proteinExistence type="predicted"/>
<keyword evidence="3" id="KW-1185">Reference proteome</keyword>
<dbReference type="InterPro" id="IPR009327">
    <property type="entry name" value="Cupin_DUF985"/>
</dbReference>
<evidence type="ECO:0000259" key="1">
    <source>
        <dbReference type="Pfam" id="PF06172"/>
    </source>
</evidence>
<evidence type="ECO:0000313" key="3">
    <source>
        <dbReference type="Proteomes" id="UP000007013"/>
    </source>
</evidence>
<dbReference type="RefSeq" id="WP_012373491.1">
    <property type="nucleotide sequence ID" value="NC_010571.1"/>
</dbReference>
<dbReference type="InterPro" id="IPR014710">
    <property type="entry name" value="RmlC-like_jellyroll"/>
</dbReference>
<sequence length="148" mass="16247">MIEDLLAAFPWFDHPEGMKFVEVAKNDHRTVGHWLFVPGSISVFHRVKQCDEIWAIHAGRLTLHIVEPAGKHRVLALGLGMAAGERPTAVVPAGYWQAAELPAGATYAFGSNVCAPGFTYAALELARRAELCRAHPQHTNLITRLTRG</sequence>
<evidence type="ECO:0000313" key="2">
    <source>
        <dbReference type="EMBL" id="ACB73953.1"/>
    </source>
</evidence>
<dbReference type="KEGG" id="ote:Oter_0664"/>
<dbReference type="OrthoDB" id="9798288at2"/>
<dbReference type="AlphaFoldDB" id="B1ZTK8"/>
<dbReference type="PANTHER" id="PTHR33387">
    <property type="entry name" value="RMLC-LIKE JELLY ROLL FOLD PROTEIN"/>
    <property type="match status" value="1"/>
</dbReference>
<feature type="domain" description="DUF985" evidence="1">
    <location>
        <begin position="28"/>
        <end position="126"/>
    </location>
</feature>
<dbReference type="Proteomes" id="UP000007013">
    <property type="component" value="Chromosome"/>
</dbReference>
<reference evidence="2 3" key="1">
    <citation type="journal article" date="2011" name="J. Bacteriol.">
        <title>Genome sequence of the verrucomicrobium Opitutus terrae PB90-1, an abundant inhabitant of rice paddy soil ecosystems.</title>
        <authorList>
            <person name="van Passel M.W."/>
            <person name="Kant R."/>
            <person name="Palva A."/>
            <person name="Copeland A."/>
            <person name="Lucas S."/>
            <person name="Lapidus A."/>
            <person name="Glavina del Rio T."/>
            <person name="Pitluck S."/>
            <person name="Goltsman E."/>
            <person name="Clum A."/>
            <person name="Sun H."/>
            <person name="Schmutz J."/>
            <person name="Larimer F.W."/>
            <person name="Land M.L."/>
            <person name="Hauser L."/>
            <person name="Kyrpides N."/>
            <person name="Mikhailova N."/>
            <person name="Richardson P.P."/>
            <person name="Janssen P.H."/>
            <person name="de Vos W.M."/>
            <person name="Smidt H."/>
        </authorList>
    </citation>
    <scope>NUCLEOTIDE SEQUENCE [LARGE SCALE GENOMIC DNA]</scope>
    <source>
        <strain evidence="3">DSM 11246 / JCM 15787 / PB90-1</strain>
    </source>
</reference>
<dbReference type="STRING" id="452637.Oter_0664"/>